<dbReference type="PANTHER" id="PTHR42760:SF37">
    <property type="entry name" value="CLAVALDEHYDE DEHYDROGENASE"/>
    <property type="match status" value="1"/>
</dbReference>
<evidence type="ECO:0000256" key="3">
    <source>
        <dbReference type="RuleBase" id="RU000363"/>
    </source>
</evidence>
<gene>
    <name evidence="4" type="ORF">A2119_02875</name>
</gene>
<name>A0A1G1YXK1_9BACT</name>
<evidence type="ECO:0000256" key="1">
    <source>
        <dbReference type="ARBA" id="ARBA00006484"/>
    </source>
</evidence>
<dbReference type="PRINTS" id="PR00081">
    <property type="entry name" value="GDHRDH"/>
</dbReference>
<dbReference type="InterPro" id="IPR036291">
    <property type="entry name" value="NAD(P)-bd_dom_sf"/>
</dbReference>
<comment type="caution">
    <text evidence="4">The sequence shown here is derived from an EMBL/GenBank/DDBJ whole genome shotgun (WGS) entry which is preliminary data.</text>
</comment>
<dbReference type="Pfam" id="PF00106">
    <property type="entry name" value="adh_short"/>
    <property type="match status" value="1"/>
</dbReference>
<organism evidence="4 5">
    <name type="scientific">Candidatus Colwellbacteria bacterium GWA2_46_10</name>
    <dbReference type="NCBI Taxonomy" id="1797684"/>
    <lineage>
        <taxon>Bacteria</taxon>
        <taxon>Candidatus Colwelliibacteriota</taxon>
    </lineage>
</organism>
<evidence type="ECO:0000313" key="4">
    <source>
        <dbReference type="EMBL" id="OGY56127.1"/>
    </source>
</evidence>
<evidence type="ECO:0008006" key="6">
    <source>
        <dbReference type="Google" id="ProtNLM"/>
    </source>
</evidence>
<dbReference type="PRINTS" id="PR00080">
    <property type="entry name" value="SDRFAMILY"/>
</dbReference>
<reference evidence="4 5" key="1">
    <citation type="journal article" date="2016" name="Nat. Commun.">
        <title>Thousands of microbial genomes shed light on interconnected biogeochemical processes in an aquifer system.</title>
        <authorList>
            <person name="Anantharaman K."/>
            <person name="Brown C.T."/>
            <person name="Hug L.A."/>
            <person name="Sharon I."/>
            <person name="Castelle C.J."/>
            <person name="Probst A.J."/>
            <person name="Thomas B.C."/>
            <person name="Singh A."/>
            <person name="Wilkins M.J."/>
            <person name="Karaoz U."/>
            <person name="Brodie E.L."/>
            <person name="Williams K.H."/>
            <person name="Hubbard S.S."/>
            <person name="Banfield J.F."/>
        </authorList>
    </citation>
    <scope>NUCLEOTIDE SEQUENCE [LARGE SCALE GENOMIC DNA]</scope>
</reference>
<keyword evidence="2" id="KW-0560">Oxidoreductase</keyword>
<dbReference type="PROSITE" id="PS00061">
    <property type="entry name" value="ADH_SHORT"/>
    <property type="match status" value="1"/>
</dbReference>
<dbReference type="Proteomes" id="UP000178179">
    <property type="component" value="Unassembled WGS sequence"/>
</dbReference>
<evidence type="ECO:0000313" key="5">
    <source>
        <dbReference type="Proteomes" id="UP000178179"/>
    </source>
</evidence>
<comment type="similarity">
    <text evidence="1 3">Belongs to the short-chain dehydrogenases/reductases (SDR) family.</text>
</comment>
<proteinExistence type="inferred from homology"/>
<dbReference type="EMBL" id="MHIS01000021">
    <property type="protein sequence ID" value="OGY56127.1"/>
    <property type="molecule type" value="Genomic_DNA"/>
</dbReference>
<accession>A0A1G1YXK1</accession>
<dbReference type="PANTHER" id="PTHR42760">
    <property type="entry name" value="SHORT-CHAIN DEHYDROGENASES/REDUCTASES FAMILY MEMBER"/>
    <property type="match status" value="1"/>
</dbReference>
<dbReference type="InterPro" id="IPR020904">
    <property type="entry name" value="Sc_DH/Rdtase_CS"/>
</dbReference>
<sequence>MAKVILISGGSDGLGYAIAKRLLPRNKVTICSPTKEKLEKAAKELNCDFEVCDVSDKGDVKTMVNNIVEKHGKIDCLVNNAGLWIQGELDSNDPDNIKRVLEVNTLGVVLLSREVIPHMKKEKNGLIINVVSQAGIYGKAERGVYTTSKFAIAGLTKSLADALAKYGIKVTGLYPGKLRTQMFQKMGIKKEMDNGLELEEVARTVEFILSADKDTLFPEVGIKHINN</sequence>
<dbReference type="Gene3D" id="3.40.50.720">
    <property type="entry name" value="NAD(P)-binding Rossmann-like Domain"/>
    <property type="match status" value="1"/>
</dbReference>
<dbReference type="InterPro" id="IPR002347">
    <property type="entry name" value="SDR_fam"/>
</dbReference>
<dbReference type="GO" id="GO:0016616">
    <property type="term" value="F:oxidoreductase activity, acting on the CH-OH group of donors, NAD or NADP as acceptor"/>
    <property type="evidence" value="ECO:0007669"/>
    <property type="project" value="TreeGrafter"/>
</dbReference>
<dbReference type="AlphaFoldDB" id="A0A1G1YXK1"/>
<evidence type="ECO:0000256" key="2">
    <source>
        <dbReference type="ARBA" id="ARBA00023002"/>
    </source>
</evidence>
<dbReference type="SUPFAM" id="SSF51735">
    <property type="entry name" value="NAD(P)-binding Rossmann-fold domains"/>
    <property type="match status" value="1"/>
</dbReference>
<protein>
    <recommendedName>
        <fullName evidence="6">Short-chain dehydrogenase</fullName>
    </recommendedName>
</protein>
<dbReference type="CDD" id="cd05233">
    <property type="entry name" value="SDR_c"/>
    <property type="match status" value="1"/>
</dbReference>